<comment type="similarity">
    <text evidence="2">Belongs to the pseudouridine synthase Pus10 family.</text>
</comment>
<evidence type="ECO:0000256" key="3">
    <source>
        <dbReference type="ARBA" id="ARBA00012787"/>
    </source>
</evidence>
<keyword evidence="5" id="KW-0819">tRNA processing</keyword>
<reference evidence="15 16" key="1">
    <citation type="submission" date="2018-06" db="EMBL/GenBank/DDBJ databases">
        <title>Comparative genomics of downy mildews reveals potential adaptations to biotrophy.</title>
        <authorList>
            <person name="Fletcher K."/>
            <person name="Klosterman S.J."/>
            <person name="Derevnina L."/>
            <person name="Martin F."/>
            <person name="Koike S."/>
            <person name="Reyes Chin-Wo S."/>
            <person name="Mou B."/>
            <person name="Michelmore R."/>
        </authorList>
    </citation>
    <scope>NUCLEOTIDE SEQUENCE [LARGE SCALE GENOMIC DNA]</scope>
    <source>
        <strain evidence="15 16">R13</strain>
    </source>
</reference>
<dbReference type="Pfam" id="PF21237">
    <property type="entry name" value="Pus10_N_euk"/>
    <property type="match status" value="1"/>
</dbReference>
<comment type="caution">
    <text evidence="15">The sequence shown here is derived from an EMBL/GenBank/DDBJ whole genome shotgun (WGS) entry which is preliminary data.</text>
</comment>
<keyword evidence="7 13" id="KW-1133">Transmembrane helix</keyword>
<dbReference type="EC" id="5.4.99.25" evidence="3"/>
<dbReference type="PANTHER" id="PTHR21568:SF0">
    <property type="entry name" value="TRNA PSEUDOURIDINE SYNTHASE PUS10"/>
    <property type="match status" value="1"/>
</dbReference>
<dbReference type="FunFam" id="3.30.70.3190:FF:000001">
    <property type="entry name" value="tRNA pseudouridine synthase Pus10"/>
    <property type="match status" value="1"/>
</dbReference>
<evidence type="ECO:0000256" key="2">
    <source>
        <dbReference type="ARBA" id="ARBA00009652"/>
    </source>
</evidence>
<evidence type="ECO:0000259" key="14">
    <source>
        <dbReference type="SMART" id="SM00014"/>
    </source>
</evidence>
<evidence type="ECO:0000256" key="7">
    <source>
        <dbReference type="ARBA" id="ARBA00022989"/>
    </source>
</evidence>
<dbReference type="InterPro" id="IPR048741">
    <property type="entry name" value="Pus10-like_C"/>
</dbReference>
<dbReference type="SUPFAM" id="SSF48317">
    <property type="entry name" value="Acid phosphatase/Vanadium-dependent haloperoxidase"/>
    <property type="match status" value="1"/>
</dbReference>
<feature type="transmembrane region" description="Helical" evidence="13">
    <location>
        <begin position="601"/>
        <end position="620"/>
    </location>
</feature>
<dbReference type="Gene3D" id="3.30.70.3190">
    <property type="match status" value="1"/>
</dbReference>
<evidence type="ECO:0000256" key="8">
    <source>
        <dbReference type="ARBA" id="ARBA00023136"/>
    </source>
</evidence>
<dbReference type="Gene3D" id="3.30.70.2510">
    <property type="match status" value="1"/>
</dbReference>
<feature type="transmembrane region" description="Helical" evidence="13">
    <location>
        <begin position="662"/>
        <end position="686"/>
    </location>
</feature>
<dbReference type="VEuPathDB" id="FungiDB:DD237_006240"/>
<evidence type="ECO:0000256" key="10">
    <source>
        <dbReference type="ARBA" id="ARBA00075270"/>
    </source>
</evidence>
<dbReference type="GO" id="GO:0031119">
    <property type="term" value="P:tRNA pseudouridine synthesis"/>
    <property type="evidence" value="ECO:0007669"/>
    <property type="project" value="UniProtKB-ARBA"/>
</dbReference>
<keyword evidence="4 13" id="KW-0812">Transmembrane</keyword>
<evidence type="ECO:0000256" key="9">
    <source>
        <dbReference type="ARBA" id="ARBA00023235"/>
    </source>
</evidence>
<comment type="subcellular location">
    <subcellularLocation>
        <location evidence="1">Membrane</location>
        <topology evidence="1">Multi-pass membrane protein</topology>
    </subcellularLocation>
</comment>
<dbReference type="Proteomes" id="UP000286097">
    <property type="component" value="Unassembled WGS sequence"/>
</dbReference>
<name>A0A425CAZ5_9STRA</name>
<dbReference type="FunFam" id="3.30.70.2510:FF:000001">
    <property type="entry name" value="tRNA pseudouridine synthase Pus10"/>
    <property type="match status" value="1"/>
</dbReference>
<dbReference type="InterPro" id="IPR039894">
    <property type="entry name" value="Pus10-like"/>
</dbReference>
<dbReference type="InterPro" id="IPR048742">
    <property type="entry name" value="Pus10_N_euk"/>
</dbReference>
<evidence type="ECO:0000256" key="12">
    <source>
        <dbReference type="ARBA" id="ARBA00083669"/>
    </source>
</evidence>
<dbReference type="PANTHER" id="PTHR21568">
    <property type="entry name" value="TRNA PSEUDOURIDINE SYNTHASE PUS10"/>
    <property type="match status" value="1"/>
</dbReference>
<gene>
    <name evidence="15" type="ORF">DD237_006240</name>
</gene>
<evidence type="ECO:0000256" key="4">
    <source>
        <dbReference type="ARBA" id="ARBA00022692"/>
    </source>
</evidence>
<keyword evidence="9" id="KW-0413">Isomerase</keyword>
<sequence>MELLIALRAGALSAVALLRARKLGVCMRCCLRFAGIDDLAVYACSKKKMMDAVHMFFKESGVEECKMQEVLGCTCCLGILNEAFHEKMLADVQLLAEKGDYDMKVFSLNIKLPSVVLLREYSLLHFLRSDVDGFPRNKSFDVKDVLKVWRRWIDPDGSPVPVLELTSLLAPSISRMFMNAECAIKSEFAVLIDIRHDESADEVRQIPAIKLNTADLLLSTYTHAFPLQQQLEGTRKRGRGPPPVFDGFGAVSRALATLSVLPETIMSPPTRLATLPRAVVTFERDSVYMQGRYLKFQRGISQTPWILDGERMGKSSVEECIGEIALPFFQGSGYKFHTAGREDIDVRMLGNGRPFILEILDAKKAYLDQSEYDKLQKAVNDANSGAVKIVRVKSSTKDYFAGLQAGADSKKKTYCCVVWSEGVLTPEAIASIDAIHDLTIQQQTPIRVLHRRTQMTRPKVIHAAKCEVVNKHYMLLRLTTSAGTYVKEFVHGDRGRTNPNVASILVKRMQEFELTWVVYDPTDPLGAMLALFTLSPVCVYSLSDLCHCSFLMIVYVTLVATQRDLDSISMLLVSVLLNKILKKHINQPRPVGAFMSGPGMPSAHSQFISFFAAYMVIYTWKRLNTHRRLEKWLTIIGAIAITVLTCYSRIHLNYHSTDQVAVGAAVGGLTGVVWYALIATVSPWLFPLVAEWRLAKFFYVRDVSHIPDLTRTATVFTVRLHLPLTRASKKQRLNNTIGQAFFCLQTRPQPVAPYAVLRFHELNAPNDVRERLVRLMSRSTVMMTDSNVKASLRQCDDSDGDAAEIADVFDIVKDDNGPSSQLTVRSLPYVKCRGSASAVFSFDSAARRHISLVSNATSDTVDSSPEHANKLPTSLSYSVPPITMVTTTPRGRPAVDVIATYMNTCDQRTVKSELMRAHAHFASPRGTEPSA</sequence>
<evidence type="ECO:0000313" key="15">
    <source>
        <dbReference type="EMBL" id="RQM14193.1"/>
    </source>
</evidence>
<dbReference type="GO" id="GO:0016787">
    <property type="term" value="F:hydrolase activity"/>
    <property type="evidence" value="ECO:0007669"/>
    <property type="project" value="UniProtKB-KW"/>
</dbReference>
<proteinExistence type="inferred from homology"/>
<dbReference type="FunFam" id="1.20.144.10:FF:000033">
    <property type="entry name" value="Dolichylpyrophosphate phosphatase"/>
    <property type="match status" value="1"/>
</dbReference>
<dbReference type="CDD" id="cd03382">
    <property type="entry name" value="PAP2_dolichyldiphosphatase"/>
    <property type="match status" value="1"/>
</dbReference>
<dbReference type="GO" id="GO:0160148">
    <property type="term" value="F:tRNA pseudouridine(55) synthase activity"/>
    <property type="evidence" value="ECO:0007669"/>
    <property type="project" value="UniProtKB-EC"/>
</dbReference>
<evidence type="ECO:0000256" key="5">
    <source>
        <dbReference type="ARBA" id="ARBA00022694"/>
    </source>
</evidence>
<organism evidence="15 16">
    <name type="scientific">Peronospora effusa</name>
    <dbReference type="NCBI Taxonomy" id="542832"/>
    <lineage>
        <taxon>Eukaryota</taxon>
        <taxon>Sar</taxon>
        <taxon>Stramenopiles</taxon>
        <taxon>Oomycota</taxon>
        <taxon>Peronosporomycetes</taxon>
        <taxon>Peronosporales</taxon>
        <taxon>Peronosporaceae</taxon>
        <taxon>Peronospora</taxon>
    </lineage>
</organism>
<dbReference type="InterPro" id="IPR036938">
    <property type="entry name" value="PAP2/HPO_sf"/>
</dbReference>
<dbReference type="InterPro" id="IPR000326">
    <property type="entry name" value="PAP2/HPO"/>
</dbReference>
<dbReference type="SMART" id="SM00014">
    <property type="entry name" value="acidPPc"/>
    <property type="match status" value="1"/>
</dbReference>
<evidence type="ECO:0000256" key="13">
    <source>
        <dbReference type="SAM" id="Phobius"/>
    </source>
</evidence>
<keyword evidence="8 13" id="KW-0472">Membrane</keyword>
<dbReference type="EMBL" id="QKXF01000216">
    <property type="protein sequence ID" value="RQM14193.1"/>
    <property type="molecule type" value="Genomic_DNA"/>
</dbReference>
<dbReference type="Pfam" id="PF21238">
    <property type="entry name" value="Pus10_C"/>
    <property type="match status" value="1"/>
</dbReference>
<evidence type="ECO:0000256" key="1">
    <source>
        <dbReference type="ARBA" id="ARBA00004141"/>
    </source>
</evidence>
<dbReference type="GO" id="GO:0003723">
    <property type="term" value="F:RNA binding"/>
    <property type="evidence" value="ECO:0007669"/>
    <property type="project" value="InterPro"/>
</dbReference>
<feature type="domain" description="Phosphatidic acid phosphatase type 2/haloperoxidase" evidence="14">
    <location>
        <begin position="565"/>
        <end position="675"/>
    </location>
</feature>
<dbReference type="SUPFAM" id="SSF55120">
    <property type="entry name" value="Pseudouridine synthase"/>
    <property type="match status" value="1"/>
</dbReference>
<dbReference type="AlphaFoldDB" id="A0A425CAZ5"/>
<keyword evidence="6" id="KW-0378">Hydrolase</keyword>
<dbReference type="InterPro" id="IPR039667">
    <property type="entry name" value="Dolichyldiphosphatase_PAP2"/>
</dbReference>
<evidence type="ECO:0000256" key="6">
    <source>
        <dbReference type="ARBA" id="ARBA00022801"/>
    </source>
</evidence>
<dbReference type="Gene3D" id="1.20.144.10">
    <property type="entry name" value="Phosphatidic acid phosphatase type 2/haloperoxidase"/>
    <property type="match status" value="1"/>
</dbReference>
<dbReference type="InterPro" id="IPR020103">
    <property type="entry name" value="PsdUridine_synth_cat_dom_sf"/>
</dbReference>
<feature type="transmembrane region" description="Helical" evidence="13">
    <location>
        <begin position="632"/>
        <end position="650"/>
    </location>
</feature>
<accession>A0A425CAZ5</accession>
<evidence type="ECO:0000313" key="16">
    <source>
        <dbReference type="Proteomes" id="UP000286097"/>
    </source>
</evidence>
<dbReference type="GO" id="GO:0016020">
    <property type="term" value="C:membrane"/>
    <property type="evidence" value="ECO:0007669"/>
    <property type="project" value="UniProtKB-SubCell"/>
</dbReference>
<protein>
    <recommendedName>
        <fullName evidence="3">tRNA pseudouridine(55) synthase</fullName>
        <ecNumber evidence="3">5.4.99.25</ecNumber>
    </recommendedName>
    <alternativeName>
        <fullName evidence="12">tRNA pseudouridine 55 synthase</fullName>
    </alternativeName>
    <alternativeName>
        <fullName evidence="10">tRNA pseudouridylate synthase</fullName>
    </alternativeName>
    <alternativeName>
        <fullName evidence="11">tRNA-uridine isomerase</fullName>
    </alternativeName>
</protein>
<dbReference type="Pfam" id="PF01569">
    <property type="entry name" value="PAP2"/>
    <property type="match status" value="1"/>
</dbReference>
<dbReference type="NCBIfam" id="TIGR01213">
    <property type="entry name" value="pseudo_Pus10arc"/>
    <property type="match status" value="1"/>
</dbReference>
<evidence type="ECO:0000256" key="11">
    <source>
        <dbReference type="ARBA" id="ARBA00079393"/>
    </source>
</evidence>